<dbReference type="OrthoDB" id="7877008at2"/>
<keyword evidence="2" id="KW-1185">Reference proteome</keyword>
<accession>A0A1H2RAV1</accession>
<reference evidence="2" key="1">
    <citation type="submission" date="2016-10" db="EMBL/GenBank/DDBJ databases">
        <authorList>
            <person name="Varghese N."/>
            <person name="Submissions S."/>
        </authorList>
    </citation>
    <scope>NUCLEOTIDE SEQUENCE [LARGE SCALE GENOMIC DNA]</scope>
    <source>
        <strain evidence="2">DSM 27839</strain>
    </source>
</reference>
<dbReference type="RefSeq" id="WP_074733571.1">
    <property type="nucleotide sequence ID" value="NZ_FNNP01000001.1"/>
</dbReference>
<organism evidence="1 2">
    <name type="scientific">Ruegeria halocynthiae</name>
    <dbReference type="NCBI Taxonomy" id="985054"/>
    <lineage>
        <taxon>Bacteria</taxon>
        <taxon>Pseudomonadati</taxon>
        <taxon>Pseudomonadota</taxon>
        <taxon>Alphaproteobacteria</taxon>
        <taxon>Rhodobacterales</taxon>
        <taxon>Roseobacteraceae</taxon>
        <taxon>Ruegeria</taxon>
    </lineage>
</organism>
<dbReference type="Proteomes" id="UP000183400">
    <property type="component" value="Unassembled WGS sequence"/>
</dbReference>
<proteinExistence type="predicted"/>
<dbReference type="AlphaFoldDB" id="A0A1H2RAV1"/>
<gene>
    <name evidence="1" type="ORF">SAMN05444358_10192</name>
</gene>
<sequence>MDGASEKIEKFVNELSRRRETKVHLAALARIILRSLSYPVQLNQFSQQQREFYLLQCFRAALLAKQYGNHRSTITTLVDKQGTKLWLMAGNFQFHHNLGVNLTNLSRPRTGIAISFRYGPGQSYVPFSKEADDWYPASPENTFYAGHSLGASLQKQFIADLDAELANLSHSGNTQGLMSNPLSDRKDKRSIRFQKLFGFLFDDGRKEWSYWRPWYESHLLGDIADAELEKRIANIREEIWNMGPKAVASEIERIQSRRDVEVAHADLKESLNTRTSARHGIGGNYPPESIDDKRLSGATALIWEAEEELSTALEAEYPERERIEAIVAKLKTGLASFLKWCASKGDLAVDTLIKWGIPATGAGYAAKYPEKIEALIEAIERWLPFLS</sequence>
<dbReference type="STRING" id="985054.SAMN05444358_10192"/>
<protein>
    <submittedName>
        <fullName evidence="1">Uncharacterized protein</fullName>
    </submittedName>
</protein>
<dbReference type="EMBL" id="FNNP01000001">
    <property type="protein sequence ID" value="SDW16338.1"/>
    <property type="molecule type" value="Genomic_DNA"/>
</dbReference>
<name>A0A1H2RAV1_9RHOB</name>
<evidence type="ECO:0000313" key="2">
    <source>
        <dbReference type="Proteomes" id="UP000183400"/>
    </source>
</evidence>
<evidence type="ECO:0000313" key="1">
    <source>
        <dbReference type="EMBL" id="SDW16338.1"/>
    </source>
</evidence>